<dbReference type="InterPro" id="IPR045124">
    <property type="entry name" value="Su(sable)-like"/>
</dbReference>
<feature type="compositionally biased region" description="Basic and acidic residues" evidence="6">
    <location>
        <begin position="1096"/>
        <end position="1113"/>
    </location>
</feature>
<dbReference type="GeneID" id="101235045"/>
<evidence type="ECO:0000313" key="8">
    <source>
        <dbReference type="Proteomes" id="UP001652625"/>
    </source>
</evidence>
<evidence type="ECO:0000256" key="1">
    <source>
        <dbReference type="ARBA" id="ARBA00022723"/>
    </source>
</evidence>
<keyword evidence="4 5" id="KW-0862">Zinc</keyword>
<feature type="domain" description="C3H1-type" evidence="7">
    <location>
        <begin position="998"/>
        <end position="1025"/>
    </location>
</feature>
<reference evidence="9" key="1">
    <citation type="submission" date="2025-08" db="UniProtKB">
        <authorList>
            <consortium name="RefSeq"/>
        </authorList>
    </citation>
    <scope>IDENTIFICATION</scope>
</reference>
<gene>
    <name evidence="9" type="primary">LOC101235045</name>
</gene>
<dbReference type="InterPro" id="IPR000571">
    <property type="entry name" value="Znf_CCCH"/>
</dbReference>
<dbReference type="SMART" id="SM00356">
    <property type="entry name" value="ZnF_C3H1"/>
    <property type="match status" value="3"/>
</dbReference>
<dbReference type="Proteomes" id="UP001652625">
    <property type="component" value="Chromosome 05"/>
</dbReference>
<dbReference type="PANTHER" id="PTHR13119">
    <property type="entry name" value="ZINC FINGER CCCH DOMAIN-CONTAINING PROTEI"/>
    <property type="match status" value="1"/>
</dbReference>
<evidence type="ECO:0000256" key="4">
    <source>
        <dbReference type="ARBA" id="ARBA00022833"/>
    </source>
</evidence>
<name>A0ABM4BYG6_HYDVU</name>
<feature type="zinc finger region" description="C3H1-type" evidence="5">
    <location>
        <begin position="998"/>
        <end position="1025"/>
    </location>
</feature>
<protein>
    <submittedName>
        <fullName evidence="9">Uncharacterized protein LOC101235045 isoform X4</fullName>
    </submittedName>
</protein>
<keyword evidence="1 5" id="KW-0479">Metal-binding</keyword>
<proteinExistence type="predicted"/>
<evidence type="ECO:0000256" key="3">
    <source>
        <dbReference type="ARBA" id="ARBA00022771"/>
    </source>
</evidence>
<feature type="compositionally biased region" description="Low complexity" evidence="6">
    <location>
        <begin position="1076"/>
        <end position="1089"/>
    </location>
</feature>
<evidence type="ECO:0000256" key="6">
    <source>
        <dbReference type="SAM" id="MobiDB-lite"/>
    </source>
</evidence>
<keyword evidence="8" id="KW-1185">Reference proteome</keyword>
<dbReference type="RefSeq" id="XP_065654268.1">
    <property type="nucleotide sequence ID" value="XM_065798196.1"/>
</dbReference>
<evidence type="ECO:0000256" key="5">
    <source>
        <dbReference type="PROSITE-ProRule" id="PRU00723"/>
    </source>
</evidence>
<feature type="zinc finger region" description="C3H1-type" evidence="5">
    <location>
        <begin position="973"/>
        <end position="996"/>
    </location>
</feature>
<feature type="compositionally biased region" description="Basic and acidic residues" evidence="6">
    <location>
        <begin position="391"/>
        <end position="422"/>
    </location>
</feature>
<feature type="compositionally biased region" description="Basic and acidic residues" evidence="6">
    <location>
        <begin position="872"/>
        <end position="882"/>
    </location>
</feature>
<dbReference type="SUPFAM" id="SSF90229">
    <property type="entry name" value="CCCH zinc finger"/>
    <property type="match status" value="3"/>
</dbReference>
<accession>A0ABM4BYG6</accession>
<feature type="region of interest" description="Disordered" evidence="6">
    <location>
        <begin position="863"/>
        <end position="898"/>
    </location>
</feature>
<dbReference type="Gene3D" id="4.10.1000.10">
    <property type="entry name" value="Zinc finger, CCCH-type"/>
    <property type="match status" value="1"/>
</dbReference>
<feature type="zinc finger region" description="C3H1-type" evidence="5">
    <location>
        <begin position="1026"/>
        <end position="1049"/>
    </location>
</feature>
<evidence type="ECO:0000259" key="7">
    <source>
        <dbReference type="PROSITE" id="PS50103"/>
    </source>
</evidence>
<evidence type="ECO:0000313" key="9">
    <source>
        <dbReference type="RefSeq" id="XP_065654268.1"/>
    </source>
</evidence>
<organism evidence="8 9">
    <name type="scientific">Hydra vulgaris</name>
    <name type="common">Hydra</name>
    <name type="synonym">Hydra attenuata</name>
    <dbReference type="NCBI Taxonomy" id="6087"/>
    <lineage>
        <taxon>Eukaryota</taxon>
        <taxon>Metazoa</taxon>
        <taxon>Cnidaria</taxon>
        <taxon>Hydrozoa</taxon>
        <taxon>Hydroidolina</taxon>
        <taxon>Anthoathecata</taxon>
        <taxon>Aplanulata</taxon>
        <taxon>Hydridae</taxon>
        <taxon>Hydra</taxon>
    </lineage>
</organism>
<evidence type="ECO:0000256" key="2">
    <source>
        <dbReference type="ARBA" id="ARBA00022737"/>
    </source>
</evidence>
<feature type="domain" description="C3H1-type" evidence="7">
    <location>
        <begin position="1026"/>
        <end position="1049"/>
    </location>
</feature>
<keyword evidence="2" id="KW-0677">Repeat</keyword>
<feature type="domain" description="C3H1-type" evidence="7">
    <location>
        <begin position="973"/>
        <end position="996"/>
    </location>
</feature>
<sequence>MAFVGLADLLKKPFTRIVFPVEQEKHVYLYCSCAKKDENLIKNKKQTQKKKDIVSNPNEIFQKKKHITSQHRTNSFTEQFQSHEINDPKISSNLNNVTRTYKRPQTSSSVHQIATKNNVLKSACNEKSNGIDLLNDLIKTSSASKSRHSRLESMPLESTTVARTILNNNVLKFEKISRVSDVNNSLTYSNNNKVNCTSSLIPSTRNITNQTSKSQTNPNSFLTRCTSSETNLISTVTNHAFVKNPKSVIENSKSVVRQPTSTSKNLTSAFSNPISFVTNLTSVIAKQTSLVSNPTSAVTNPTWAIINPTSAVINPTWAIINPTSAVTNQALAVNPMLVKANSTLATTGLMSNEIKPTSVETSTSSVPNTSSVVLNSSVIFNLTSVGSFHSHIKEQSHKKTENKEAKHENVKTMENEQDKNKTETLTSSPKLKPFCFQEKNVQTNKKNDLEVFLGNENDQKSPVSKSFDLSGDELCIDGEYNGEINSKLKYLLDSAESSAEEELSEDCQENEVLSMNHKAVSKLVKSHLLPQNNFFSKTKTLNTEQKQTLSIKSIAIKNNSDKPSKTGFSQDTKKCLFSENIYTRSKYMNIEPQTEGDNCCPPGTEDEVCISNEAENEYCLSPGTKEDNCFPPGTEDEIFLPPGTENEYCLPPGSNKDNCFPPGTEDEILLPPGTENEYCLPPGSKKDDCFPPGTKDEIFLPPGTESSCLPSVTQIEKTPISKATKLSYSKDLFKESFTKTFSKNVISNLNESKTKNISPVRSNMDKKQFLFSSESPSNSSLMSGQEVSFESPPINFNDPFHKSNFKKFLSEHNMEHLEPFINSIDLPPFNHSIDSSFKNSLNSQSFSSNHIRPFEYPLSSMNRKSQSFLDKQSSRSTEEHSNLHKKLPTQNSRHQISSSSLMSISVLEMISTDKLRSKRVGDSIDSNQSLKDRTKPKKRKSEKQKAASRAYLDKRKVEIQREAEKKAHDASLPCPFFKKKGFCDYGDQCRFSHKIEIDKRIELCKFYVVGACRKENNCLFMHEQWPCRFYHVLKSCNKGSSCKYSHEDMTPEVKKVFEEFELKMEESQSVNNVEAPCSSNSGPCSSNSGTSVTGRQSDDEKEKAPDSPKKEANQHLPSIQKQPEGFVFPTFYYELT</sequence>
<dbReference type="InterPro" id="IPR036855">
    <property type="entry name" value="Znf_CCCH_sf"/>
</dbReference>
<keyword evidence="3 5" id="KW-0863">Zinc-finger</keyword>
<dbReference type="PANTHER" id="PTHR13119:SF12">
    <property type="entry name" value="PROTEIN SUPPRESSOR OF SABLE"/>
    <property type="match status" value="1"/>
</dbReference>
<feature type="region of interest" description="Disordered" evidence="6">
    <location>
        <begin position="1073"/>
        <end position="1122"/>
    </location>
</feature>
<dbReference type="Pfam" id="PF00642">
    <property type="entry name" value="zf-CCCH"/>
    <property type="match status" value="1"/>
</dbReference>
<dbReference type="PROSITE" id="PS50103">
    <property type="entry name" value="ZF_C3H1"/>
    <property type="match status" value="3"/>
</dbReference>
<feature type="region of interest" description="Disordered" evidence="6">
    <location>
        <begin position="917"/>
        <end position="950"/>
    </location>
</feature>
<feature type="region of interest" description="Disordered" evidence="6">
    <location>
        <begin position="391"/>
        <end position="426"/>
    </location>
</feature>